<comment type="subcellular location">
    <subcellularLocation>
        <location evidence="1">Nucleus</location>
    </subcellularLocation>
</comment>
<dbReference type="Gene3D" id="2.20.25.80">
    <property type="entry name" value="WRKY domain"/>
    <property type="match status" value="1"/>
</dbReference>
<accession>A0A7J8YCH2</accession>
<dbReference type="GO" id="GO:0043565">
    <property type="term" value="F:sequence-specific DNA binding"/>
    <property type="evidence" value="ECO:0007669"/>
    <property type="project" value="InterPro"/>
</dbReference>
<evidence type="ECO:0000256" key="5">
    <source>
        <dbReference type="ARBA" id="ARBA00023242"/>
    </source>
</evidence>
<proteinExistence type="predicted"/>
<keyword evidence="5" id="KW-0539">Nucleus</keyword>
<dbReference type="GO" id="GO:0005634">
    <property type="term" value="C:nucleus"/>
    <property type="evidence" value="ECO:0007669"/>
    <property type="project" value="UniProtKB-SubCell"/>
</dbReference>
<evidence type="ECO:0000256" key="1">
    <source>
        <dbReference type="ARBA" id="ARBA00004123"/>
    </source>
</evidence>
<feature type="domain" description="WRKY" evidence="7">
    <location>
        <begin position="184"/>
        <end position="204"/>
    </location>
</feature>
<evidence type="ECO:0000256" key="4">
    <source>
        <dbReference type="ARBA" id="ARBA00023163"/>
    </source>
</evidence>
<evidence type="ECO:0000313" key="9">
    <source>
        <dbReference type="Proteomes" id="UP000593577"/>
    </source>
</evidence>
<dbReference type="PROSITE" id="PS50811">
    <property type="entry name" value="WRKY"/>
    <property type="match status" value="1"/>
</dbReference>
<dbReference type="InterPro" id="IPR044810">
    <property type="entry name" value="WRKY_plant"/>
</dbReference>
<keyword evidence="4" id="KW-0804">Transcription</keyword>
<dbReference type="Pfam" id="PF03106">
    <property type="entry name" value="WRKY"/>
    <property type="match status" value="1"/>
</dbReference>
<evidence type="ECO:0000259" key="7">
    <source>
        <dbReference type="PROSITE" id="PS50811"/>
    </source>
</evidence>
<evidence type="ECO:0000313" key="8">
    <source>
        <dbReference type="EMBL" id="MBA0697283.1"/>
    </source>
</evidence>
<gene>
    <name evidence="8" type="ORF">Goari_020829</name>
</gene>
<feature type="compositionally biased region" description="Basic residues" evidence="6">
    <location>
        <begin position="1"/>
        <end position="11"/>
    </location>
</feature>
<protein>
    <recommendedName>
        <fullName evidence="7">WRKY domain-containing protein</fullName>
    </recommendedName>
</protein>
<feature type="region of interest" description="Disordered" evidence="6">
    <location>
        <begin position="141"/>
        <end position="192"/>
    </location>
</feature>
<keyword evidence="3" id="KW-0238">DNA-binding</keyword>
<sequence length="204" mass="22866">MLKSNPKAKPKHTMDQQQQQQHATLSLILDGCKLVKELEESIGNLGNQLQPEILSKSCDDIINIFATAKQRLNNNAHHHQDPSLFTHHLLHPPQDSSAHLMQTDPSLQEWLRSGVITQAMDMIQSCRPSISMGGEIQAMDVSDSGKAASSSSSQRSHRSRKDDEEKCKTRVAAPQMGNTDLPPDDNYTWRKYGQKEILGSKYPR</sequence>
<reference evidence="8 9" key="1">
    <citation type="journal article" date="2019" name="Genome Biol. Evol.">
        <title>Insights into the evolution of the New World diploid cottons (Gossypium, subgenus Houzingenia) based on genome sequencing.</title>
        <authorList>
            <person name="Grover C.E."/>
            <person name="Arick M.A. 2nd"/>
            <person name="Thrash A."/>
            <person name="Conover J.L."/>
            <person name="Sanders W.S."/>
            <person name="Peterson D.G."/>
            <person name="Frelichowski J.E."/>
            <person name="Scheffler J.A."/>
            <person name="Scheffler B.E."/>
            <person name="Wendel J.F."/>
        </authorList>
    </citation>
    <scope>NUCLEOTIDE SEQUENCE [LARGE SCALE GENOMIC DNA]</scope>
    <source>
        <strain evidence="8">185</strain>
        <tissue evidence="8">Leaf</tissue>
    </source>
</reference>
<feature type="compositionally biased region" description="Low complexity" evidence="6">
    <location>
        <begin position="142"/>
        <end position="154"/>
    </location>
</feature>
<dbReference type="AlphaFoldDB" id="A0A7J8YCH2"/>
<dbReference type="Proteomes" id="UP000593577">
    <property type="component" value="Unassembled WGS sequence"/>
</dbReference>
<dbReference type="SUPFAM" id="SSF118290">
    <property type="entry name" value="WRKY DNA-binding domain"/>
    <property type="match status" value="1"/>
</dbReference>
<dbReference type="PANTHER" id="PTHR31282">
    <property type="entry name" value="WRKY TRANSCRIPTION FACTOR 21-RELATED"/>
    <property type="match status" value="1"/>
</dbReference>
<keyword evidence="9" id="KW-1185">Reference proteome</keyword>
<dbReference type="GO" id="GO:0003700">
    <property type="term" value="F:DNA-binding transcription factor activity"/>
    <property type="evidence" value="ECO:0007669"/>
    <property type="project" value="InterPro"/>
</dbReference>
<evidence type="ECO:0000256" key="3">
    <source>
        <dbReference type="ARBA" id="ARBA00023125"/>
    </source>
</evidence>
<evidence type="ECO:0000256" key="2">
    <source>
        <dbReference type="ARBA" id="ARBA00023015"/>
    </source>
</evidence>
<keyword evidence="2" id="KW-0805">Transcription regulation</keyword>
<comment type="caution">
    <text evidence="8">The sequence shown here is derived from an EMBL/GenBank/DDBJ whole genome shotgun (WGS) entry which is preliminary data.</text>
</comment>
<name>A0A7J8YCH2_GOSAI</name>
<organism evidence="8 9">
    <name type="scientific">Gossypium aridum</name>
    <name type="common">American cotton</name>
    <name type="synonym">Erioxylum aridum</name>
    <dbReference type="NCBI Taxonomy" id="34290"/>
    <lineage>
        <taxon>Eukaryota</taxon>
        <taxon>Viridiplantae</taxon>
        <taxon>Streptophyta</taxon>
        <taxon>Embryophyta</taxon>
        <taxon>Tracheophyta</taxon>
        <taxon>Spermatophyta</taxon>
        <taxon>Magnoliopsida</taxon>
        <taxon>eudicotyledons</taxon>
        <taxon>Gunneridae</taxon>
        <taxon>Pentapetalae</taxon>
        <taxon>rosids</taxon>
        <taxon>malvids</taxon>
        <taxon>Malvales</taxon>
        <taxon>Malvaceae</taxon>
        <taxon>Malvoideae</taxon>
        <taxon>Gossypium</taxon>
    </lineage>
</organism>
<feature type="region of interest" description="Disordered" evidence="6">
    <location>
        <begin position="1"/>
        <end position="22"/>
    </location>
</feature>
<dbReference type="EMBL" id="JABFAA010000012">
    <property type="protein sequence ID" value="MBA0697283.1"/>
    <property type="molecule type" value="Genomic_DNA"/>
</dbReference>
<dbReference type="InterPro" id="IPR003657">
    <property type="entry name" value="WRKY_dom"/>
</dbReference>
<evidence type="ECO:0000256" key="6">
    <source>
        <dbReference type="SAM" id="MobiDB-lite"/>
    </source>
</evidence>
<dbReference type="InterPro" id="IPR036576">
    <property type="entry name" value="WRKY_dom_sf"/>
</dbReference>